<gene>
    <name evidence="4" type="ORF">TCE0_015r01773</name>
</gene>
<name>A0A6V8GZ03_TALPI</name>
<reference evidence="5" key="1">
    <citation type="journal article" date="2015" name="Genome Announc.">
        <title>Draft genome sequence of Talaromyces cellulolyticus strain Y-94, a source of lignocellulosic biomass-degrading enzymes.</title>
        <authorList>
            <person name="Fujii T."/>
            <person name="Koike H."/>
            <person name="Sawayama S."/>
            <person name="Yano S."/>
            <person name="Inoue H."/>
        </authorList>
    </citation>
    <scope>NUCLEOTIDE SEQUENCE [LARGE SCALE GENOMIC DNA]</scope>
    <source>
        <strain evidence="5">Y-94</strain>
    </source>
</reference>
<dbReference type="Pfam" id="PF20737">
    <property type="entry name" value="Glyco_hydro127C"/>
    <property type="match status" value="1"/>
</dbReference>
<dbReference type="Pfam" id="PF20736">
    <property type="entry name" value="Glyco_hydro127M"/>
    <property type="match status" value="1"/>
</dbReference>
<comment type="caution">
    <text evidence="4">The sequence shown here is derived from an EMBL/GenBank/DDBJ whole genome shotgun (WGS) entry which is preliminary data.</text>
</comment>
<dbReference type="EMBL" id="DF933811">
    <property type="protein sequence ID" value="GAM34292.1"/>
    <property type="molecule type" value="Genomic_DNA"/>
</dbReference>
<evidence type="ECO:0000259" key="1">
    <source>
        <dbReference type="Pfam" id="PF07944"/>
    </source>
</evidence>
<dbReference type="InterPro" id="IPR049174">
    <property type="entry name" value="Beta-AFase-like"/>
</dbReference>
<organism evidence="4 5">
    <name type="scientific">Talaromyces pinophilus</name>
    <name type="common">Penicillium pinophilum</name>
    <dbReference type="NCBI Taxonomy" id="128442"/>
    <lineage>
        <taxon>Eukaryota</taxon>
        <taxon>Fungi</taxon>
        <taxon>Dikarya</taxon>
        <taxon>Ascomycota</taxon>
        <taxon>Pezizomycotina</taxon>
        <taxon>Eurotiomycetes</taxon>
        <taxon>Eurotiomycetidae</taxon>
        <taxon>Eurotiales</taxon>
        <taxon>Trichocomaceae</taxon>
        <taxon>Talaromyces</taxon>
        <taxon>Talaromyces sect. Talaromyces</taxon>
    </lineage>
</organism>
<dbReference type="AlphaFoldDB" id="A0A6V8GZ03"/>
<dbReference type="PANTHER" id="PTHR43465:SF2">
    <property type="entry name" value="DUF1680 DOMAIN PROTEIN (AFU_ORTHOLOGUE AFUA_1G08910)"/>
    <property type="match status" value="1"/>
</dbReference>
<feature type="domain" description="Non-reducing end beta-L-arabinofuranosidase-like GH127 C-terminal" evidence="3">
    <location>
        <begin position="547"/>
        <end position="670"/>
    </location>
</feature>
<evidence type="ECO:0000313" key="4">
    <source>
        <dbReference type="EMBL" id="GAM34292.1"/>
    </source>
</evidence>
<dbReference type="PANTHER" id="PTHR43465">
    <property type="entry name" value="DUF1680 DOMAIN PROTEIN (AFU_ORTHOLOGUE AFUA_1G08910)"/>
    <property type="match status" value="1"/>
</dbReference>
<evidence type="ECO:0000259" key="3">
    <source>
        <dbReference type="Pfam" id="PF20737"/>
    </source>
</evidence>
<dbReference type="Proteomes" id="UP000053095">
    <property type="component" value="Unassembled WGS sequence"/>
</dbReference>
<dbReference type="SUPFAM" id="SSF48208">
    <property type="entry name" value="Six-hairpin glycosidases"/>
    <property type="match status" value="1"/>
</dbReference>
<proteinExistence type="predicted"/>
<protein>
    <submittedName>
        <fullName evidence="4">Uncharacterized protein</fullName>
    </submittedName>
</protein>
<accession>A0A6V8GZ03</accession>
<evidence type="ECO:0000259" key="2">
    <source>
        <dbReference type="Pfam" id="PF20736"/>
    </source>
</evidence>
<dbReference type="Pfam" id="PF07944">
    <property type="entry name" value="Beta-AFase-like_GH127_cat"/>
    <property type="match status" value="1"/>
</dbReference>
<feature type="domain" description="Non-reducing end beta-L-arabinofuranosidase-like GH127 catalytic" evidence="1">
    <location>
        <begin position="18"/>
        <end position="432"/>
    </location>
</feature>
<sequence length="676" mass="77345">MSYPQTTFKNTTFHGPSLLSTTRETISKQTLYTQLDLLKSTGRYDCFKLEWHPKYDDKSNWPEVKHLFWDCDIAKWIEATCFFLVEQYDARLDNAVREIVDMIRAAQQEDGYLNLHYQVVEPGSRWTNLRDMHELYNAGHMIEAALAHHHYYRNDLFLGPIMKYVSLLKTTFGKGENQIHGYPGHPEIELALLRLYSVTGNEDAYALARYFLEERGNPVGVNGRHYFDVEAEARGDAPWKRPDAYPKAKSYWYSQAHEPILEQQTIEGHAVRAMYLLTGAADLVCLDKANVQPLGDQRHQWYDAIKRLWDNMVDKKSYLTGGIGAIKQWEGFGIDYFLPQGTDEGGCYAETCAAIGVVMLAERLLHVDLDSRYADVMELCLYNAILTSMSLDGKTFTYTNQLASSDQDKSAREEWFECACCPPNLARLFGSLGGYLWDYGGTKENAFVNVHLYSTATLAFTIDDEEVIVKQSSAWPWEGKIAFTVQAPPTVQLTLRLRVPQWAYGQFKLQPNHPGAEQLEKGYITLPPSYTANTREFTLDIEGFQPRLIQPHPYTNQQVGALARGPIVYCAEDIDNPWEQNHFKNVCISSATSVREERRQEVADTKHEYVALHTRGYERSYPEWESKLAGTGPGLLVQTPKKDSRLQRDLCFVPYYLRANRGGRGQMRVALPLELY</sequence>
<dbReference type="GO" id="GO:0005975">
    <property type="term" value="P:carbohydrate metabolic process"/>
    <property type="evidence" value="ECO:0007669"/>
    <property type="project" value="InterPro"/>
</dbReference>
<feature type="domain" description="Non-reducing end beta-L-arabinofuranosidase-like GH127 middle" evidence="2">
    <location>
        <begin position="448"/>
        <end position="524"/>
    </location>
</feature>
<dbReference type="InterPro" id="IPR049049">
    <property type="entry name" value="Beta-AFase-like_GH127_C"/>
</dbReference>
<keyword evidence="5" id="KW-1185">Reference proteome</keyword>
<evidence type="ECO:0000313" key="5">
    <source>
        <dbReference type="Proteomes" id="UP000053095"/>
    </source>
</evidence>
<dbReference type="InterPro" id="IPR012878">
    <property type="entry name" value="Beta-AFase-like_GH127_cat"/>
</dbReference>
<dbReference type="InterPro" id="IPR049046">
    <property type="entry name" value="Beta-AFase-like_GH127_middle"/>
</dbReference>
<dbReference type="InterPro" id="IPR008928">
    <property type="entry name" value="6-hairpin_glycosidase_sf"/>
</dbReference>